<feature type="region of interest" description="Disordered" evidence="5">
    <location>
        <begin position="115"/>
        <end position="175"/>
    </location>
</feature>
<protein>
    <recommendedName>
        <fullName evidence="10">Protein SUPPRESSOR OF GENE SILENCING 3</fullName>
    </recommendedName>
</protein>
<dbReference type="InterPro" id="IPR005381">
    <property type="entry name" value="Znf-XS_domain"/>
</dbReference>
<dbReference type="GO" id="GO:0051607">
    <property type="term" value="P:defense response to virus"/>
    <property type="evidence" value="ECO:0007669"/>
    <property type="project" value="InterPro"/>
</dbReference>
<dbReference type="Gene3D" id="3.30.70.2890">
    <property type="entry name" value="XS domain"/>
    <property type="match status" value="1"/>
</dbReference>
<evidence type="ECO:0000259" key="6">
    <source>
        <dbReference type="Pfam" id="PF03468"/>
    </source>
</evidence>
<feature type="coiled-coil region" evidence="4">
    <location>
        <begin position="533"/>
        <end position="567"/>
    </location>
</feature>
<proteinExistence type="inferred from homology"/>
<gene>
    <name evidence="8" type="ORF">LSALG_LOCUS24875</name>
</gene>
<evidence type="ECO:0000256" key="5">
    <source>
        <dbReference type="SAM" id="MobiDB-lite"/>
    </source>
</evidence>
<dbReference type="InterPro" id="IPR044287">
    <property type="entry name" value="SGS3"/>
</dbReference>
<sequence length="680" mass="78024">MSTPRSLTPSFLSNSLRYSLLTLFSRRRVSITRFLTPSILLRFTAISYRDTLYLHQMSSKRGGGQSNRGDGNKPSPKGKNIASGSSYDVDQLNQAVQDANLDPNQDGSWEVISKKNKNKTGNGASSKQWAAQTPKPNAWGQGQPDTQRTGGRGNGQARAPNNTWAAAQTGGRGGGGGGGGSNYNYNGASNAIPPPLQSGWNWNARPANAWQLGNDAGRRENAPEVVIQEDVEDHNDIGEIDGSDDDDDVLLTDEYDSDETPRTHEVRKKNKWYSDFFETLDSLTVEQINEPTRQWHCPACQNGPGAIDWYRSLPSLVTHAKTKGSKRVKIHRDLAEILEEELRRRGATVVAAGESYGQWKGLNEVVKDKEIVWPPMVVIMNTQLEQDENDKWLGMGNQELLDYFGSYEAVRARHSYGPKGHRGMSVLIFESSAVGYTEAERLSKHFEHQGTDRDAWDHRRILFYPGGKRQLYGYLATKRDLDFFNQHCQGKSKLKFELVSYQERVVNQLKQMNEDNQQLNYYKNKIAKEQKHSKALEESFDFVTQRLRKTEEENRIVRERTQRYHEQNKEEMDYQEQFFKDQLKIIHDARNAKEGKFDKLQKEERMKVEQSYSVVDPQKRDEKLEAMKEFEEEREKLMKALEEQRTEMKSRHWKEEIELEKGFDAVLTQLMDKYTNKLEG</sequence>
<dbReference type="GO" id="GO:0031047">
    <property type="term" value="P:regulatory ncRNA-mediated gene silencing"/>
    <property type="evidence" value="ECO:0007669"/>
    <property type="project" value="UniProtKB-KW"/>
</dbReference>
<feature type="domain" description="XS" evidence="6">
    <location>
        <begin position="368"/>
        <end position="481"/>
    </location>
</feature>
<evidence type="ECO:0000313" key="8">
    <source>
        <dbReference type="EMBL" id="CAI9285405.1"/>
    </source>
</evidence>
<dbReference type="InterPro" id="IPR005380">
    <property type="entry name" value="XS_domain"/>
</dbReference>
<keyword evidence="9" id="KW-1185">Reference proteome</keyword>
<evidence type="ECO:0000313" key="9">
    <source>
        <dbReference type="Proteomes" id="UP001177003"/>
    </source>
</evidence>
<dbReference type="InterPro" id="IPR038588">
    <property type="entry name" value="XS_domain_sf"/>
</dbReference>
<keyword evidence="2" id="KW-0943">RNA-mediated gene silencing</keyword>
<dbReference type="AlphaFoldDB" id="A0AA35Z3X1"/>
<evidence type="ECO:0008006" key="10">
    <source>
        <dbReference type="Google" id="ProtNLM"/>
    </source>
</evidence>
<organism evidence="8 9">
    <name type="scientific">Lactuca saligna</name>
    <name type="common">Willowleaf lettuce</name>
    <dbReference type="NCBI Taxonomy" id="75948"/>
    <lineage>
        <taxon>Eukaryota</taxon>
        <taxon>Viridiplantae</taxon>
        <taxon>Streptophyta</taxon>
        <taxon>Embryophyta</taxon>
        <taxon>Tracheophyta</taxon>
        <taxon>Spermatophyta</taxon>
        <taxon>Magnoliopsida</taxon>
        <taxon>eudicotyledons</taxon>
        <taxon>Gunneridae</taxon>
        <taxon>Pentapetalae</taxon>
        <taxon>asterids</taxon>
        <taxon>campanulids</taxon>
        <taxon>Asterales</taxon>
        <taxon>Asteraceae</taxon>
        <taxon>Cichorioideae</taxon>
        <taxon>Cichorieae</taxon>
        <taxon>Lactucinae</taxon>
        <taxon>Lactuca</taxon>
    </lineage>
</organism>
<feature type="region of interest" description="Disordered" evidence="5">
    <location>
        <begin position="58"/>
        <end position="85"/>
    </location>
</feature>
<reference evidence="8" key="1">
    <citation type="submission" date="2023-04" db="EMBL/GenBank/DDBJ databases">
        <authorList>
            <person name="Vijverberg K."/>
            <person name="Xiong W."/>
            <person name="Schranz E."/>
        </authorList>
    </citation>
    <scope>NUCLEOTIDE SEQUENCE</scope>
</reference>
<dbReference type="PANTHER" id="PTHR46602">
    <property type="entry name" value="PROTEIN SUPPRESSOR OF GENE SILENCING 3"/>
    <property type="match status" value="1"/>
</dbReference>
<dbReference type="Pfam" id="PF03468">
    <property type="entry name" value="XS"/>
    <property type="match status" value="1"/>
</dbReference>
<evidence type="ECO:0000256" key="3">
    <source>
        <dbReference type="ARBA" id="ARBA00024022"/>
    </source>
</evidence>
<evidence type="ECO:0000256" key="1">
    <source>
        <dbReference type="ARBA" id="ARBA00023054"/>
    </source>
</evidence>
<dbReference type="Pfam" id="PF03470">
    <property type="entry name" value="zf-XS"/>
    <property type="match status" value="1"/>
</dbReference>
<dbReference type="EMBL" id="OX465081">
    <property type="protein sequence ID" value="CAI9285405.1"/>
    <property type="molecule type" value="Genomic_DNA"/>
</dbReference>
<name>A0AA35Z3X1_LACSI</name>
<feature type="domain" description="Zinc finger-XS" evidence="7">
    <location>
        <begin position="297"/>
        <end position="335"/>
    </location>
</feature>
<evidence type="ECO:0000259" key="7">
    <source>
        <dbReference type="Pfam" id="PF03470"/>
    </source>
</evidence>
<accession>A0AA35Z3X1</accession>
<evidence type="ECO:0000256" key="4">
    <source>
        <dbReference type="SAM" id="Coils"/>
    </source>
</evidence>
<keyword evidence="1 4" id="KW-0175">Coiled coil</keyword>
<dbReference type="PANTHER" id="PTHR46602:SF1">
    <property type="entry name" value="PROTEIN SUPPRESSOR OF GENE SILENCING 3"/>
    <property type="match status" value="1"/>
</dbReference>
<feature type="compositionally biased region" description="Polar residues" evidence="5">
    <location>
        <begin position="119"/>
        <end position="135"/>
    </location>
</feature>
<evidence type="ECO:0000256" key="2">
    <source>
        <dbReference type="ARBA" id="ARBA00023158"/>
    </source>
</evidence>
<comment type="similarity">
    <text evidence="3">Belongs to the SGS3 family.</text>
</comment>
<dbReference type="CDD" id="cd12266">
    <property type="entry name" value="RRM_like_XS"/>
    <property type="match status" value="1"/>
</dbReference>
<feature type="coiled-coil region" evidence="4">
    <location>
        <begin position="620"/>
        <end position="651"/>
    </location>
</feature>
<dbReference type="Proteomes" id="UP001177003">
    <property type="component" value="Chromosome 5"/>
</dbReference>